<dbReference type="AlphaFoldDB" id="A0A437QFN9"/>
<evidence type="ECO:0000259" key="1">
    <source>
        <dbReference type="Pfam" id="PF10671"/>
    </source>
</evidence>
<proteinExistence type="predicted"/>
<feature type="domain" description="Toxin co-regulated pilus biosynthesis protein Q C-terminal" evidence="1">
    <location>
        <begin position="117"/>
        <end position="193"/>
    </location>
</feature>
<accession>A0A437QFN9</accession>
<dbReference type="EMBL" id="SACS01000026">
    <property type="protein sequence ID" value="RVU33149.1"/>
    <property type="molecule type" value="Genomic_DNA"/>
</dbReference>
<sequence>MTTASKKRIAIMWFWVKHLSAAVVLLIIAFVVLFSPDLFQSSPSKAPVKVSQTAAQTFTNFYEQIRYSLDGSKDVAKEFIVELPDTSDKLTQTLASRTNTVPELGPNWTGNSTQRKFQPGSKIREQMTGFAGSEGIELIWTLPKDYVVKHYFHSEGDYLATLRDIATAIAPDFQTPILVFLCPKERAAVITDKHNPFLDSNCTHLNAEAPARSPAPRPN</sequence>
<reference evidence="2 3" key="1">
    <citation type="submission" date="2019-01" db="EMBL/GenBank/DDBJ databases">
        <authorList>
            <person name="Chen W.-M."/>
        </authorList>
    </citation>
    <scope>NUCLEOTIDE SEQUENCE [LARGE SCALE GENOMIC DNA]</scope>
    <source>
        <strain evidence="2 3">KYPC3</strain>
    </source>
</reference>
<gene>
    <name evidence="2" type="ORF">EOE67_18095</name>
</gene>
<dbReference type="Proteomes" id="UP000283077">
    <property type="component" value="Unassembled WGS sequence"/>
</dbReference>
<dbReference type="Pfam" id="PF10671">
    <property type="entry name" value="TcpQ"/>
    <property type="match status" value="1"/>
</dbReference>
<name>A0A437QFN9_9GAMM</name>
<evidence type="ECO:0000313" key="3">
    <source>
        <dbReference type="Proteomes" id="UP000283077"/>
    </source>
</evidence>
<evidence type="ECO:0000313" key="2">
    <source>
        <dbReference type="EMBL" id="RVU33149.1"/>
    </source>
</evidence>
<protein>
    <recommendedName>
        <fullName evidence="1">Toxin co-regulated pilus biosynthesis protein Q C-terminal domain-containing protein</fullName>
    </recommendedName>
</protein>
<keyword evidence="3" id="KW-1185">Reference proteome</keyword>
<dbReference type="InterPro" id="IPR018927">
    <property type="entry name" value="Pilus_synth_Q_C"/>
</dbReference>
<organism evidence="2 3">
    <name type="scientific">Rheinheimera riviphila</name>
    <dbReference type="NCBI Taxonomy" id="1834037"/>
    <lineage>
        <taxon>Bacteria</taxon>
        <taxon>Pseudomonadati</taxon>
        <taxon>Pseudomonadota</taxon>
        <taxon>Gammaproteobacteria</taxon>
        <taxon>Chromatiales</taxon>
        <taxon>Chromatiaceae</taxon>
        <taxon>Rheinheimera</taxon>
    </lineage>
</organism>
<dbReference type="OrthoDB" id="6224370at2"/>
<comment type="caution">
    <text evidence="2">The sequence shown here is derived from an EMBL/GenBank/DDBJ whole genome shotgun (WGS) entry which is preliminary data.</text>
</comment>